<keyword evidence="2" id="KW-1185">Reference proteome</keyword>
<dbReference type="HOGENOM" id="CLU_1181877_0_0_1"/>
<gene>
    <name evidence="1" type="ORF">POPTR_005G238000</name>
</gene>
<accession>B9H4V8</accession>
<protein>
    <submittedName>
        <fullName evidence="1">Uncharacterized protein</fullName>
    </submittedName>
</protein>
<organism evidence="1 2">
    <name type="scientific">Populus trichocarpa</name>
    <name type="common">Western balsam poplar</name>
    <name type="synonym">Populus balsamifera subsp. trichocarpa</name>
    <dbReference type="NCBI Taxonomy" id="3694"/>
    <lineage>
        <taxon>Eukaryota</taxon>
        <taxon>Viridiplantae</taxon>
        <taxon>Streptophyta</taxon>
        <taxon>Embryophyta</taxon>
        <taxon>Tracheophyta</taxon>
        <taxon>Spermatophyta</taxon>
        <taxon>Magnoliopsida</taxon>
        <taxon>eudicotyledons</taxon>
        <taxon>Gunneridae</taxon>
        <taxon>Pentapetalae</taxon>
        <taxon>rosids</taxon>
        <taxon>fabids</taxon>
        <taxon>Malpighiales</taxon>
        <taxon>Salicaceae</taxon>
        <taxon>Saliceae</taxon>
        <taxon>Populus</taxon>
    </lineage>
</organism>
<reference evidence="1 2" key="1">
    <citation type="journal article" date="2006" name="Science">
        <title>The genome of black cottonwood, Populus trichocarpa (Torr. &amp; Gray).</title>
        <authorList>
            <person name="Tuskan G.A."/>
            <person name="Difazio S."/>
            <person name="Jansson S."/>
            <person name="Bohlmann J."/>
            <person name="Grigoriev I."/>
            <person name="Hellsten U."/>
            <person name="Putnam N."/>
            <person name="Ralph S."/>
            <person name="Rombauts S."/>
            <person name="Salamov A."/>
            <person name="Schein J."/>
            <person name="Sterck L."/>
            <person name="Aerts A."/>
            <person name="Bhalerao R.R."/>
            <person name="Bhalerao R.P."/>
            <person name="Blaudez D."/>
            <person name="Boerjan W."/>
            <person name="Brun A."/>
            <person name="Brunner A."/>
            <person name="Busov V."/>
            <person name="Campbell M."/>
            <person name="Carlson J."/>
            <person name="Chalot M."/>
            <person name="Chapman J."/>
            <person name="Chen G.L."/>
            <person name="Cooper D."/>
            <person name="Coutinho P.M."/>
            <person name="Couturier J."/>
            <person name="Covert S."/>
            <person name="Cronk Q."/>
            <person name="Cunningham R."/>
            <person name="Davis J."/>
            <person name="Degroeve S."/>
            <person name="Dejardin A."/>
            <person name="Depamphilis C."/>
            <person name="Detter J."/>
            <person name="Dirks B."/>
            <person name="Dubchak I."/>
            <person name="Duplessis S."/>
            <person name="Ehlting J."/>
            <person name="Ellis B."/>
            <person name="Gendler K."/>
            <person name="Goodstein D."/>
            <person name="Gribskov M."/>
            <person name="Grimwood J."/>
            <person name="Groover A."/>
            <person name="Gunter L."/>
            <person name="Hamberger B."/>
            <person name="Heinze B."/>
            <person name="Helariutta Y."/>
            <person name="Henrissat B."/>
            <person name="Holligan D."/>
            <person name="Holt R."/>
            <person name="Huang W."/>
            <person name="Islam-Faridi N."/>
            <person name="Jones S."/>
            <person name="Jones-Rhoades M."/>
            <person name="Jorgensen R."/>
            <person name="Joshi C."/>
            <person name="Kangasjarvi J."/>
            <person name="Karlsson J."/>
            <person name="Kelleher C."/>
            <person name="Kirkpatrick R."/>
            <person name="Kirst M."/>
            <person name="Kohler A."/>
            <person name="Kalluri U."/>
            <person name="Larimer F."/>
            <person name="Leebens-Mack J."/>
            <person name="Leple J.C."/>
            <person name="Locascio P."/>
            <person name="Lou Y."/>
            <person name="Lucas S."/>
            <person name="Martin F."/>
            <person name="Montanini B."/>
            <person name="Napoli C."/>
            <person name="Nelson D.R."/>
            <person name="Nelson C."/>
            <person name="Nieminen K."/>
            <person name="Nilsson O."/>
            <person name="Pereda V."/>
            <person name="Peter G."/>
            <person name="Philippe R."/>
            <person name="Pilate G."/>
            <person name="Poliakov A."/>
            <person name="Razumovskaya J."/>
            <person name="Richardson P."/>
            <person name="Rinaldi C."/>
            <person name="Ritland K."/>
            <person name="Rouze P."/>
            <person name="Ryaboy D."/>
            <person name="Schmutz J."/>
            <person name="Schrader J."/>
            <person name="Segerman B."/>
            <person name="Shin H."/>
            <person name="Siddiqui A."/>
            <person name="Sterky F."/>
            <person name="Terry A."/>
            <person name="Tsai C.J."/>
            <person name="Uberbacher E."/>
            <person name="Unneberg P."/>
            <person name="Vahala J."/>
            <person name="Wall K."/>
            <person name="Wessler S."/>
            <person name="Yang G."/>
            <person name="Yin T."/>
            <person name="Douglas C."/>
            <person name="Marra M."/>
            <person name="Sandberg G."/>
            <person name="Van de Peer Y."/>
            <person name="Rokhsar D."/>
        </authorList>
    </citation>
    <scope>NUCLEOTIDE SEQUENCE [LARGE SCALE GENOMIC DNA]</scope>
    <source>
        <strain evidence="2">cv. Nisqually</strain>
    </source>
</reference>
<evidence type="ECO:0000313" key="2">
    <source>
        <dbReference type="Proteomes" id="UP000006729"/>
    </source>
</evidence>
<dbReference type="EMBL" id="CM009294">
    <property type="protein sequence ID" value="PNT38421.1"/>
    <property type="molecule type" value="Genomic_DNA"/>
</dbReference>
<proteinExistence type="predicted"/>
<sequence length="235" mass="26445">MDIINRGYDDFEQKIMDDHAGIKIWVLLQFSKVLGCQFEWNNELTLNDLKFHSLGIFECCGFLMNCQCVEDAVSMLKLKVYILEFRLDESTSYLVLMEEDITSLSCFQDIGSPRYKMTVRSTNGPIVCVSLEMIQSAFQNCGLIVSLNTLFDSLSSESNHHATPCEGPYLGLGSLCWAWRFKSQWAFNHLAARVDQLPKQSLLKQWAIFSTALVLMGHNLIAEGVAPGLLQPSAA</sequence>
<dbReference type="InParanoid" id="B9H4V8"/>
<name>B9H4V8_POPTR</name>
<evidence type="ECO:0000313" key="1">
    <source>
        <dbReference type="EMBL" id="PNT38421.1"/>
    </source>
</evidence>
<dbReference type="Proteomes" id="UP000006729">
    <property type="component" value="Chromosome 5"/>
</dbReference>
<dbReference type="AlphaFoldDB" id="B9H4V8"/>